<comment type="caution">
    <text evidence="1">The sequence shown here is derived from an EMBL/GenBank/DDBJ whole genome shotgun (WGS) entry which is preliminary data.</text>
</comment>
<accession>A0ACD3QC51</accession>
<name>A0ACD3QC51_LARCR</name>
<proteinExistence type="predicted"/>
<gene>
    <name evidence="1" type="ORF">E3U43_009887</name>
</gene>
<organism evidence="1 2">
    <name type="scientific">Larimichthys crocea</name>
    <name type="common">Large yellow croaker</name>
    <name type="synonym">Pseudosciaena crocea</name>
    <dbReference type="NCBI Taxonomy" id="215358"/>
    <lineage>
        <taxon>Eukaryota</taxon>
        <taxon>Metazoa</taxon>
        <taxon>Chordata</taxon>
        <taxon>Craniata</taxon>
        <taxon>Vertebrata</taxon>
        <taxon>Euteleostomi</taxon>
        <taxon>Actinopterygii</taxon>
        <taxon>Neopterygii</taxon>
        <taxon>Teleostei</taxon>
        <taxon>Neoteleostei</taxon>
        <taxon>Acanthomorphata</taxon>
        <taxon>Eupercaria</taxon>
        <taxon>Sciaenidae</taxon>
        <taxon>Larimichthys</taxon>
    </lineage>
</organism>
<sequence length="90" mass="10090">MDLPRESETRRRESSRTPAVINRRNTPVNTMYAVGFLCLQVLSIQAAAIQFTKEPKSQDALHWPQLPCYAARSATRLTSLTAGSTTARPW</sequence>
<dbReference type="Proteomes" id="UP000793456">
    <property type="component" value="Chromosome XXI"/>
</dbReference>
<keyword evidence="2" id="KW-1185">Reference proteome</keyword>
<evidence type="ECO:0000313" key="2">
    <source>
        <dbReference type="Proteomes" id="UP000793456"/>
    </source>
</evidence>
<reference evidence="1" key="1">
    <citation type="submission" date="2018-11" db="EMBL/GenBank/DDBJ databases">
        <title>The sequence and de novo assembly of Larimichthys crocea genome using PacBio and Hi-C technologies.</title>
        <authorList>
            <person name="Xu P."/>
            <person name="Chen B."/>
            <person name="Zhou Z."/>
            <person name="Ke Q."/>
            <person name="Wu Y."/>
            <person name="Bai H."/>
            <person name="Pu F."/>
        </authorList>
    </citation>
    <scope>NUCLEOTIDE SEQUENCE</scope>
    <source>
        <tissue evidence="1">Muscle</tissue>
    </source>
</reference>
<dbReference type="EMBL" id="CM011694">
    <property type="protein sequence ID" value="TMS04730.1"/>
    <property type="molecule type" value="Genomic_DNA"/>
</dbReference>
<evidence type="ECO:0000313" key="1">
    <source>
        <dbReference type="EMBL" id="TMS04730.1"/>
    </source>
</evidence>
<protein>
    <submittedName>
        <fullName evidence="1">Uncharacterized protein</fullName>
    </submittedName>
</protein>